<keyword evidence="1" id="KW-0813">Transport</keyword>
<dbReference type="Gene3D" id="1.10.490.10">
    <property type="entry name" value="Globins"/>
    <property type="match status" value="1"/>
</dbReference>
<evidence type="ECO:0000313" key="5">
    <source>
        <dbReference type="EMBL" id="MBZ6076057.1"/>
    </source>
</evidence>
<dbReference type="SUPFAM" id="SSF46458">
    <property type="entry name" value="Globin-like"/>
    <property type="match status" value="1"/>
</dbReference>
<gene>
    <name evidence="5" type="ORF">K9B37_07110</name>
</gene>
<name>A0ABS7VM20_9HYPH</name>
<dbReference type="InterPro" id="IPR001486">
    <property type="entry name" value="Hemoglobin_trunc"/>
</dbReference>
<proteinExistence type="predicted"/>
<organism evidence="5 6">
    <name type="scientific">Microvirga puerhi</name>
    <dbReference type="NCBI Taxonomy" id="2876078"/>
    <lineage>
        <taxon>Bacteria</taxon>
        <taxon>Pseudomonadati</taxon>
        <taxon>Pseudomonadota</taxon>
        <taxon>Alphaproteobacteria</taxon>
        <taxon>Hyphomicrobiales</taxon>
        <taxon>Methylobacteriaceae</taxon>
        <taxon>Microvirga</taxon>
    </lineage>
</organism>
<evidence type="ECO:0000256" key="1">
    <source>
        <dbReference type="ARBA" id="ARBA00022448"/>
    </source>
</evidence>
<keyword evidence="3" id="KW-0479">Metal-binding</keyword>
<dbReference type="InterPro" id="IPR012292">
    <property type="entry name" value="Globin/Proto"/>
</dbReference>
<dbReference type="EMBL" id="JAIRBM010000004">
    <property type="protein sequence ID" value="MBZ6076057.1"/>
    <property type="molecule type" value="Genomic_DNA"/>
</dbReference>
<dbReference type="CDD" id="cd08916">
    <property type="entry name" value="TrHb3_P"/>
    <property type="match status" value="1"/>
</dbReference>
<reference evidence="5 6" key="1">
    <citation type="submission" date="2021-09" db="EMBL/GenBank/DDBJ databases">
        <title>The complete genome sequence of a new microorganism.</title>
        <authorList>
            <person name="Zi Z."/>
        </authorList>
    </citation>
    <scope>NUCLEOTIDE SEQUENCE [LARGE SCALE GENOMIC DNA]</scope>
    <source>
        <strain evidence="5 6">WGZ8</strain>
    </source>
</reference>
<sequence>MTSRRIPLVEPKANISESLIETLVRTFYGRVLEDETLGPIFREVIGNRWDEHLATMVDFWSSIVRSTGRYSGKPHLAHQDLGLDLAHFDLWLNLFETTARDVCPPDAAELFIDRAHRIADSLQIGLDIGPKALRLPKKAGSGPSSA</sequence>
<keyword evidence="4" id="KW-0408">Iron</keyword>
<dbReference type="Pfam" id="PF01152">
    <property type="entry name" value="Bac_globin"/>
    <property type="match status" value="1"/>
</dbReference>
<keyword evidence="2" id="KW-0349">Heme</keyword>
<evidence type="ECO:0000313" key="6">
    <source>
        <dbReference type="Proteomes" id="UP000704176"/>
    </source>
</evidence>
<keyword evidence="6" id="KW-1185">Reference proteome</keyword>
<evidence type="ECO:0000256" key="2">
    <source>
        <dbReference type="ARBA" id="ARBA00022617"/>
    </source>
</evidence>
<dbReference type="InterPro" id="IPR009050">
    <property type="entry name" value="Globin-like_sf"/>
</dbReference>
<accession>A0ABS7VM20</accession>
<evidence type="ECO:0000256" key="4">
    <source>
        <dbReference type="ARBA" id="ARBA00023004"/>
    </source>
</evidence>
<dbReference type="RefSeq" id="WP_224312371.1">
    <property type="nucleotide sequence ID" value="NZ_JAIRBM010000004.1"/>
</dbReference>
<evidence type="ECO:0000256" key="3">
    <source>
        <dbReference type="ARBA" id="ARBA00022723"/>
    </source>
</evidence>
<protein>
    <submittedName>
        <fullName evidence="5">Group III truncated hemoglobin</fullName>
    </submittedName>
</protein>
<comment type="caution">
    <text evidence="5">The sequence shown here is derived from an EMBL/GenBank/DDBJ whole genome shotgun (WGS) entry which is preliminary data.</text>
</comment>
<dbReference type="Proteomes" id="UP000704176">
    <property type="component" value="Unassembled WGS sequence"/>
</dbReference>